<keyword evidence="2" id="KW-1185">Reference proteome</keyword>
<dbReference type="RefSeq" id="WP_377153633.1">
    <property type="nucleotide sequence ID" value="NZ_JBHSAF010000014.1"/>
</dbReference>
<organism evidence="1 2">
    <name type="scientific">Pseudaeromonas sharmana</name>
    <dbReference type="NCBI Taxonomy" id="328412"/>
    <lineage>
        <taxon>Bacteria</taxon>
        <taxon>Pseudomonadati</taxon>
        <taxon>Pseudomonadota</taxon>
        <taxon>Gammaproteobacteria</taxon>
        <taxon>Aeromonadales</taxon>
        <taxon>Aeromonadaceae</taxon>
        <taxon>Pseudaeromonas</taxon>
    </lineage>
</organism>
<reference evidence="2" key="1">
    <citation type="journal article" date="2019" name="Int. J. Syst. Evol. Microbiol.">
        <title>The Global Catalogue of Microorganisms (GCM) 10K type strain sequencing project: providing services to taxonomists for standard genome sequencing and annotation.</title>
        <authorList>
            <consortium name="The Broad Institute Genomics Platform"/>
            <consortium name="The Broad Institute Genome Sequencing Center for Infectious Disease"/>
            <person name="Wu L."/>
            <person name="Ma J."/>
        </authorList>
    </citation>
    <scope>NUCLEOTIDE SEQUENCE [LARGE SCALE GENOMIC DNA]</scope>
    <source>
        <strain evidence="2">CCUG 54939</strain>
    </source>
</reference>
<gene>
    <name evidence="1" type="ORF">ACFOSS_14165</name>
</gene>
<evidence type="ECO:0000313" key="2">
    <source>
        <dbReference type="Proteomes" id="UP001595692"/>
    </source>
</evidence>
<accession>A0ABV8CQV7</accession>
<protein>
    <submittedName>
        <fullName evidence="1">Uncharacterized protein</fullName>
    </submittedName>
</protein>
<dbReference type="Proteomes" id="UP001595692">
    <property type="component" value="Unassembled WGS sequence"/>
</dbReference>
<sequence length="174" mass="20031">MMKNDIRWRRWLLCSPLLLLFGAVLLLLINNFGCNYELEAATPKVHFQGVCRWGHVSFVEEELATGEKWLVTGWQLAFREQLAFVITQRKQVEAGTQGESALNDYNRLQSSFSIVNYVWLPLTENRIAIFQRAPHHEVLIARREGWIDLYRWLIPPKPLLTAQQAADTVGAGKP</sequence>
<proteinExistence type="predicted"/>
<comment type="caution">
    <text evidence="1">The sequence shown here is derived from an EMBL/GenBank/DDBJ whole genome shotgun (WGS) entry which is preliminary data.</text>
</comment>
<name>A0ABV8CQV7_9GAMM</name>
<dbReference type="EMBL" id="JBHSAF010000014">
    <property type="protein sequence ID" value="MFC3914596.1"/>
    <property type="molecule type" value="Genomic_DNA"/>
</dbReference>
<evidence type="ECO:0000313" key="1">
    <source>
        <dbReference type="EMBL" id="MFC3914596.1"/>
    </source>
</evidence>